<evidence type="ECO:0000313" key="1">
    <source>
        <dbReference type="EMBL" id="ABF12041.1"/>
    </source>
</evidence>
<keyword evidence="1" id="KW-0614">Plasmid</keyword>
<dbReference type="HOGENOM" id="CLU_1293430_0_0_4"/>
<dbReference type="AlphaFoldDB" id="Q1LCT5"/>
<sequence>MPTRWSRIRCVMGTLRSRRIAVAGHRLHRSSRTADFLEYRGCCRAGVAAWHLAWSFQEIPVSDFRSHQSSDVVEGEARKRAKALRKPMIIGNALAKSIGGRCIPSYRPYKMARQALRRVLPIKLEPRAEDDPSLSDHTARCAVRLPEVGPPRPLAYAINGLNHVSCDAHHQPATPAHDRRHTDSRVCAPTAGPGAERIVLEVADIFRLHGPPA</sequence>
<reference evidence="2" key="1">
    <citation type="journal article" date="2010" name="PLoS ONE">
        <title>The complete genome sequence of Cupriavidus metallidurans strain CH34, a master survivalist in harsh and anthropogenic environments.</title>
        <authorList>
            <person name="Janssen P.J."/>
            <person name="Van Houdt R."/>
            <person name="Moors H."/>
            <person name="Monsieurs P."/>
            <person name="Morin N."/>
            <person name="Michaux A."/>
            <person name="Benotmane M.A."/>
            <person name="Leys N."/>
            <person name="Vallaeys T."/>
            <person name="Lapidus A."/>
            <person name="Monchy S."/>
            <person name="Medigue C."/>
            <person name="Taghavi S."/>
            <person name="McCorkle S."/>
            <person name="Dunn J."/>
            <person name="van der Lelie D."/>
            <person name="Mergeay M."/>
        </authorList>
    </citation>
    <scope>NUCLEOTIDE SEQUENCE [LARGE SCALE GENOMIC DNA]</scope>
    <source>
        <strain evidence="2">ATCC 43123 / DSM 2839 / NBRC 102507 / CH34</strain>
    </source>
</reference>
<name>Q1LCT5_CUPMC</name>
<accession>Q1LCT5</accession>
<keyword evidence="2" id="KW-1185">Reference proteome</keyword>
<organism evidence="1 2">
    <name type="scientific">Cupriavidus metallidurans (strain ATCC 43123 / DSM 2839 / NBRC 102507 / CH34)</name>
    <name type="common">Ralstonia metallidurans</name>
    <dbReference type="NCBI Taxonomy" id="266264"/>
    <lineage>
        <taxon>Bacteria</taxon>
        <taxon>Pseudomonadati</taxon>
        <taxon>Pseudomonadota</taxon>
        <taxon>Betaproteobacteria</taxon>
        <taxon>Burkholderiales</taxon>
        <taxon>Burkholderiaceae</taxon>
        <taxon>Cupriavidus</taxon>
    </lineage>
</organism>
<dbReference type="Proteomes" id="UP000002429">
    <property type="component" value="Plasmid megaplasmid"/>
</dbReference>
<dbReference type="KEGG" id="rme:Rmet_5182"/>
<evidence type="ECO:0000313" key="2">
    <source>
        <dbReference type="Proteomes" id="UP000002429"/>
    </source>
</evidence>
<gene>
    <name evidence="1" type="ordered locus">Rmet_5182</name>
</gene>
<proteinExistence type="predicted"/>
<protein>
    <submittedName>
        <fullName evidence="1">Uncharacterized protein</fullName>
    </submittedName>
</protein>
<dbReference type="EMBL" id="CP000353">
    <property type="protein sequence ID" value="ABF12041.1"/>
    <property type="molecule type" value="Genomic_DNA"/>
</dbReference>
<geneLocation type="plasmid" evidence="1 2">
    <name>megaplasmid</name>
</geneLocation>